<dbReference type="EMBL" id="SWLB01000012">
    <property type="protein sequence ID" value="KAF3332089.1"/>
    <property type="molecule type" value="Genomic_DNA"/>
</dbReference>
<keyword evidence="3" id="KW-1185">Reference proteome</keyword>
<protein>
    <submittedName>
        <fullName evidence="2">BTB/POZ and MATH domain-containing protein 1-like isoform X1</fullName>
    </submittedName>
</protein>
<evidence type="ECO:0000256" key="1">
    <source>
        <dbReference type="ARBA" id="ARBA00004906"/>
    </source>
</evidence>
<sequence length="74" mass="8239">MSATVFLQHLLVASDRYAMEKLKATCEYELVESISLDTALTIVTDSSFVTILLRACVLATRKLAAALRDRYVDI</sequence>
<evidence type="ECO:0000313" key="3">
    <source>
        <dbReference type="Proteomes" id="UP000623129"/>
    </source>
</evidence>
<proteinExistence type="predicted"/>
<name>A0A833RAI9_9POAL</name>
<dbReference type="AlphaFoldDB" id="A0A833RAI9"/>
<organism evidence="2 3">
    <name type="scientific">Carex littledalei</name>
    <dbReference type="NCBI Taxonomy" id="544730"/>
    <lineage>
        <taxon>Eukaryota</taxon>
        <taxon>Viridiplantae</taxon>
        <taxon>Streptophyta</taxon>
        <taxon>Embryophyta</taxon>
        <taxon>Tracheophyta</taxon>
        <taxon>Spermatophyta</taxon>
        <taxon>Magnoliopsida</taxon>
        <taxon>Liliopsida</taxon>
        <taxon>Poales</taxon>
        <taxon>Cyperaceae</taxon>
        <taxon>Cyperoideae</taxon>
        <taxon>Cariceae</taxon>
        <taxon>Carex</taxon>
        <taxon>Carex subgen. Euthyceras</taxon>
    </lineage>
</organism>
<dbReference type="Gene3D" id="3.30.710.10">
    <property type="entry name" value="Potassium Channel Kv1.1, Chain A"/>
    <property type="match status" value="1"/>
</dbReference>
<dbReference type="InterPro" id="IPR011333">
    <property type="entry name" value="SKP1/BTB/POZ_sf"/>
</dbReference>
<comment type="pathway">
    <text evidence="1">Protein modification; protein ubiquitination.</text>
</comment>
<gene>
    <name evidence="2" type="ORF">FCM35_KLT03495</name>
</gene>
<dbReference type="Proteomes" id="UP000623129">
    <property type="component" value="Unassembled WGS sequence"/>
</dbReference>
<accession>A0A833RAI9</accession>
<reference evidence="2" key="1">
    <citation type="submission" date="2020-01" db="EMBL/GenBank/DDBJ databases">
        <title>Genome sequence of Kobresia littledalei, the first chromosome-level genome in the family Cyperaceae.</title>
        <authorList>
            <person name="Qu G."/>
        </authorList>
    </citation>
    <scope>NUCLEOTIDE SEQUENCE</scope>
    <source>
        <strain evidence="2">C.B.Clarke</strain>
        <tissue evidence="2">Leaf</tissue>
    </source>
</reference>
<evidence type="ECO:0000313" key="2">
    <source>
        <dbReference type="EMBL" id="KAF3332089.1"/>
    </source>
</evidence>
<dbReference type="OrthoDB" id="6359816at2759"/>
<comment type="caution">
    <text evidence="2">The sequence shown here is derived from an EMBL/GenBank/DDBJ whole genome shotgun (WGS) entry which is preliminary data.</text>
</comment>